<feature type="domain" description="PepSY" evidence="3">
    <location>
        <begin position="282"/>
        <end position="343"/>
    </location>
</feature>
<keyword evidence="5" id="KW-1185">Reference proteome</keyword>
<dbReference type="EMBL" id="CAJNBJ010000007">
    <property type="protein sequence ID" value="CAE6741946.1"/>
    <property type="molecule type" value="Genomic_DNA"/>
</dbReference>
<evidence type="ECO:0000259" key="3">
    <source>
        <dbReference type="Pfam" id="PF03413"/>
    </source>
</evidence>
<dbReference type="Pfam" id="PF03413">
    <property type="entry name" value="PepSY"/>
    <property type="match status" value="1"/>
</dbReference>
<dbReference type="Proteomes" id="UP000675880">
    <property type="component" value="Unassembled WGS sequence"/>
</dbReference>
<evidence type="ECO:0000256" key="2">
    <source>
        <dbReference type="SAM" id="Phobius"/>
    </source>
</evidence>
<feature type="compositionally biased region" description="Low complexity" evidence="1">
    <location>
        <begin position="15"/>
        <end position="27"/>
    </location>
</feature>
<protein>
    <submittedName>
        <fullName evidence="4">PepSY domain-containing protein</fullName>
    </submittedName>
</protein>
<evidence type="ECO:0000313" key="5">
    <source>
        <dbReference type="Proteomes" id="UP000675880"/>
    </source>
</evidence>
<feature type="transmembrane region" description="Helical" evidence="2">
    <location>
        <begin position="227"/>
        <end position="246"/>
    </location>
</feature>
<keyword evidence="2" id="KW-0472">Membrane</keyword>
<gene>
    <name evidence="4" type="ORF">NSPZN2_150020</name>
</gene>
<reference evidence="4 5" key="1">
    <citation type="submission" date="2021-02" db="EMBL/GenBank/DDBJ databases">
        <authorList>
            <person name="Han P."/>
        </authorList>
    </citation>
    <scope>NUCLEOTIDE SEQUENCE [LARGE SCALE GENOMIC DNA]</scope>
    <source>
        <strain evidence="4">Candidatus Nitrospira sp. ZN2</strain>
    </source>
</reference>
<dbReference type="InterPro" id="IPR025711">
    <property type="entry name" value="PepSY"/>
</dbReference>
<dbReference type="PANTHER" id="PTHR34219">
    <property type="entry name" value="IRON-REGULATED INNER MEMBRANE PROTEIN-RELATED"/>
    <property type="match status" value="1"/>
</dbReference>
<name>A0ABM8RAK0_9BACT</name>
<proteinExistence type="predicted"/>
<keyword evidence="2" id="KW-1133">Transmembrane helix</keyword>
<dbReference type="Pfam" id="PF03929">
    <property type="entry name" value="PepSY_TM"/>
    <property type="match status" value="1"/>
</dbReference>
<evidence type="ECO:0000313" key="4">
    <source>
        <dbReference type="EMBL" id="CAE6741946.1"/>
    </source>
</evidence>
<accession>A0ABM8RAK0</accession>
<feature type="transmembrane region" description="Helical" evidence="2">
    <location>
        <begin position="375"/>
        <end position="396"/>
    </location>
</feature>
<feature type="transmembrane region" description="Helical" evidence="2">
    <location>
        <begin position="44"/>
        <end position="69"/>
    </location>
</feature>
<evidence type="ECO:0000256" key="1">
    <source>
        <dbReference type="SAM" id="MobiDB-lite"/>
    </source>
</evidence>
<feature type="region of interest" description="Disordered" evidence="1">
    <location>
        <begin position="13"/>
        <end position="33"/>
    </location>
</feature>
<keyword evidence="2" id="KW-0812">Transmembrane</keyword>
<comment type="caution">
    <text evidence="4">The sequence shown here is derived from an EMBL/GenBank/DDBJ whole genome shotgun (WGS) entry which is preliminary data.</text>
</comment>
<feature type="transmembrane region" description="Helical" evidence="2">
    <location>
        <begin position="178"/>
        <end position="199"/>
    </location>
</feature>
<dbReference type="InterPro" id="IPR005625">
    <property type="entry name" value="PepSY-ass_TM"/>
</dbReference>
<sequence>MIVQELNPVRLRSGAQRPAAAHPAPSARMPPPPRRSWKKIWLRVHLYVGLIGGGLFVLTSLTGSLLVFYKTIDEWLNPEQVIRTVGTDQPLSDIVAGAKTAHPDWSPPDTLIFPLHERDTFHAWFKDPASAPPKVRWHVVAVDPSTARPLSNREWGNFFVSFIYELHQELLLGKPGEIFVGILALFLLLSIGSGLYLWWPSPGKLRRALTFQTDGSLIRKHYDLHKLTGLVGAILLMLLALTGFYLEFPDAVTSVVQWFSPVRETGPEDQPQSEWQAGVPTILPEQAIAIARATFPDARPMWMGLPQHERDSYSVGLRQPEEIRQAGGQTEVWIDQYSGAVLRAQDWREFTGGETFLAWLFPLHNGEAFGLTGRWLILVAGLTPLPLYVTALRMWWLKQDAHRRRRES</sequence>
<organism evidence="4 5">
    <name type="scientific">Nitrospira defluvii</name>
    <dbReference type="NCBI Taxonomy" id="330214"/>
    <lineage>
        <taxon>Bacteria</taxon>
        <taxon>Pseudomonadati</taxon>
        <taxon>Nitrospirota</taxon>
        <taxon>Nitrospiria</taxon>
        <taxon>Nitrospirales</taxon>
        <taxon>Nitrospiraceae</taxon>
        <taxon>Nitrospira</taxon>
    </lineage>
</organism>